<keyword evidence="3" id="KW-1185">Reference proteome</keyword>
<feature type="compositionally biased region" description="Basic and acidic residues" evidence="1">
    <location>
        <begin position="1"/>
        <end position="23"/>
    </location>
</feature>
<evidence type="ECO:0000313" key="2">
    <source>
        <dbReference type="EMBL" id="KAF9523226.1"/>
    </source>
</evidence>
<evidence type="ECO:0000256" key="1">
    <source>
        <dbReference type="SAM" id="MobiDB-lite"/>
    </source>
</evidence>
<evidence type="ECO:0000313" key="3">
    <source>
        <dbReference type="Proteomes" id="UP000807306"/>
    </source>
</evidence>
<name>A0A9P6E5Z6_9AGAR</name>
<feature type="region of interest" description="Disordered" evidence="1">
    <location>
        <begin position="1"/>
        <end position="29"/>
    </location>
</feature>
<proteinExistence type="predicted"/>
<accession>A0A9P6E5Z6</accession>
<gene>
    <name evidence="2" type="ORF">CPB83DRAFT_863228</name>
</gene>
<comment type="caution">
    <text evidence="2">The sequence shown here is derived from an EMBL/GenBank/DDBJ whole genome shotgun (WGS) entry which is preliminary data.</text>
</comment>
<sequence length="153" mass="16557">MKKDVGGKKRDVKTKGKGKEKARPSSPTAKVDLCKLLDNAVLLGQLDRYPSPMEDSDAELESAVALSTIDYAPPPTNVPRSLEGNSMGEGSSTTQFHRTDTEDNNVGATMEAPAQTQRLQFLDLTSDGNMIVIEYDIDENGVIDLTGNEENKA</sequence>
<protein>
    <submittedName>
        <fullName evidence="2">Uncharacterized protein</fullName>
    </submittedName>
</protein>
<dbReference type="EMBL" id="MU157922">
    <property type="protein sequence ID" value="KAF9523226.1"/>
    <property type="molecule type" value="Genomic_DNA"/>
</dbReference>
<organism evidence="2 3">
    <name type="scientific">Crepidotus variabilis</name>
    <dbReference type="NCBI Taxonomy" id="179855"/>
    <lineage>
        <taxon>Eukaryota</taxon>
        <taxon>Fungi</taxon>
        <taxon>Dikarya</taxon>
        <taxon>Basidiomycota</taxon>
        <taxon>Agaricomycotina</taxon>
        <taxon>Agaricomycetes</taxon>
        <taxon>Agaricomycetidae</taxon>
        <taxon>Agaricales</taxon>
        <taxon>Agaricineae</taxon>
        <taxon>Crepidotaceae</taxon>
        <taxon>Crepidotus</taxon>
    </lineage>
</organism>
<dbReference type="AlphaFoldDB" id="A0A9P6E5Z6"/>
<feature type="region of interest" description="Disordered" evidence="1">
    <location>
        <begin position="70"/>
        <end position="102"/>
    </location>
</feature>
<dbReference type="Proteomes" id="UP000807306">
    <property type="component" value="Unassembled WGS sequence"/>
</dbReference>
<reference evidence="2" key="1">
    <citation type="submission" date="2020-11" db="EMBL/GenBank/DDBJ databases">
        <authorList>
            <consortium name="DOE Joint Genome Institute"/>
            <person name="Ahrendt S."/>
            <person name="Riley R."/>
            <person name="Andreopoulos W."/>
            <person name="Labutti K."/>
            <person name="Pangilinan J."/>
            <person name="Ruiz-Duenas F.J."/>
            <person name="Barrasa J.M."/>
            <person name="Sanchez-Garcia M."/>
            <person name="Camarero S."/>
            <person name="Miyauchi S."/>
            <person name="Serrano A."/>
            <person name="Linde D."/>
            <person name="Babiker R."/>
            <person name="Drula E."/>
            <person name="Ayuso-Fernandez I."/>
            <person name="Pacheco R."/>
            <person name="Padilla G."/>
            <person name="Ferreira P."/>
            <person name="Barriuso J."/>
            <person name="Kellner H."/>
            <person name="Castanera R."/>
            <person name="Alfaro M."/>
            <person name="Ramirez L."/>
            <person name="Pisabarro A.G."/>
            <person name="Kuo A."/>
            <person name="Tritt A."/>
            <person name="Lipzen A."/>
            <person name="He G."/>
            <person name="Yan M."/>
            <person name="Ng V."/>
            <person name="Cullen D."/>
            <person name="Martin F."/>
            <person name="Rosso M.-N."/>
            <person name="Henrissat B."/>
            <person name="Hibbett D."/>
            <person name="Martinez A.T."/>
            <person name="Grigoriev I.V."/>
        </authorList>
    </citation>
    <scope>NUCLEOTIDE SEQUENCE</scope>
    <source>
        <strain evidence="2">CBS 506.95</strain>
    </source>
</reference>